<evidence type="ECO:0000313" key="4">
    <source>
        <dbReference type="Proteomes" id="UP000028712"/>
    </source>
</evidence>
<dbReference type="InterPro" id="IPR045828">
    <property type="entry name" value="PKD_Bacteroidetes"/>
</dbReference>
<dbReference type="STRING" id="991.IW20_25745"/>
<dbReference type="EMBL" id="JPRM01000068">
    <property type="protein sequence ID" value="KFF01535.1"/>
    <property type="molecule type" value="Genomic_DNA"/>
</dbReference>
<proteinExistence type="predicted"/>
<dbReference type="Pfam" id="PF19406">
    <property type="entry name" value="PKD_5"/>
    <property type="match status" value="3"/>
</dbReference>
<protein>
    <recommendedName>
        <fullName evidence="2">PKD domain-containing protein</fullName>
    </recommendedName>
</protein>
<dbReference type="InterPro" id="IPR013783">
    <property type="entry name" value="Ig-like_fold"/>
</dbReference>
<dbReference type="SUPFAM" id="SSF49299">
    <property type="entry name" value="PKD domain"/>
    <property type="match status" value="1"/>
</dbReference>
<dbReference type="AlphaFoldDB" id="A0A085ZAS1"/>
<dbReference type="eggNOG" id="COG2304">
    <property type="taxonomic scope" value="Bacteria"/>
</dbReference>
<evidence type="ECO:0000259" key="2">
    <source>
        <dbReference type="PROSITE" id="PS50093"/>
    </source>
</evidence>
<feature type="non-terminal residue" evidence="3">
    <location>
        <position position="785"/>
    </location>
</feature>
<dbReference type="PROSITE" id="PS50093">
    <property type="entry name" value="PKD"/>
    <property type="match status" value="1"/>
</dbReference>
<accession>A0A085ZAS1</accession>
<evidence type="ECO:0000313" key="3">
    <source>
        <dbReference type="EMBL" id="KFF01535.1"/>
    </source>
</evidence>
<evidence type="ECO:0000256" key="1">
    <source>
        <dbReference type="SAM" id="SignalP"/>
    </source>
</evidence>
<feature type="chain" id="PRO_5001800929" description="PKD domain-containing protein" evidence="1">
    <location>
        <begin position="24"/>
        <end position="785"/>
    </location>
</feature>
<gene>
    <name evidence="3" type="ORF">IW20_25745</name>
</gene>
<keyword evidence="1" id="KW-0732">Signal</keyword>
<sequence length="785" mass="79946">MKKITFIPFLAFLVLLFSTIVSYSQNTNITFDNTSASLTTTPACSFNQCNAQDVNFGDVYLGDNVGNVATLAYITNPVNGLYIWVTVSSNSSKYDLLFQFDYLVGGVRKNFDNTNFVGAATDRLTIKIRGSIITAGSKYRMAQITNYTAGQSLELKNIYLSWETSGQAITPAQSLSLITCNPPKCSSALSSGIIVKTPLFADFSINKSCDGGTYQKVFYTSTSTGVEPNTNYSWSFPGAATISPVSLTTIGPYTVTYSSAGPFSASLTVSDPTNQVIPNTKTVNNITLTSCCTTPVITAITGTNICSGGTFTVTPINGTNGTVPVGTLYSWAAPNVIGISGTAAGSNAASISGTLTNSTNAPINVVYTVTPTSGICTGSTFTVTVTVNPKPALSNITASSICSGGTFTVTPTNGTNGTVPSGTTYSWAAPNVIGISGTAAGSNASNISGTLTNSTNAPINVIYTVTPTSGTCSGSTFTVTVTVNPKPTLSNITATSICSGGTFTVTPANGTNGTIPAGTTYSWAAPNVVGISGTAAGSNAASISGTLTNSTNAPINVIYTITPTSGTCAGSTFTVTVTVNPLPVCSITGPDGPICPSSTGNSYSAPAGMSNYTWSISGNATINGNTSSQTVLITAGANCGASFTLTLVIKDINGCESTCTKIINVQDSTAPIWTTAPTALNVTLQCSDTAGLTAAQANAPVATDNCGGTVTYTKVSGAFVAGTCANSGTYTNTWKATDVCTNESTVFTQTITIQDTTAPTWTTAPASLDVTLQCSDTAGLTAAQA</sequence>
<organism evidence="3 4">
    <name type="scientific">Flavobacterium hydatis</name>
    <name type="common">Cytophaga aquatilis</name>
    <dbReference type="NCBI Taxonomy" id="991"/>
    <lineage>
        <taxon>Bacteria</taxon>
        <taxon>Pseudomonadati</taxon>
        <taxon>Bacteroidota</taxon>
        <taxon>Flavobacteriia</taxon>
        <taxon>Flavobacteriales</taxon>
        <taxon>Flavobacteriaceae</taxon>
        <taxon>Flavobacterium</taxon>
    </lineage>
</organism>
<dbReference type="eggNOG" id="COG3291">
    <property type="taxonomic scope" value="Bacteria"/>
</dbReference>
<dbReference type="Proteomes" id="UP000028712">
    <property type="component" value="Unassembled WGS sequence"/>
</dbReference>
<comment type="caution">
    <text evidence="3">The sequence shown here is derived from an EMBL/GenBank/DDBJ whole genome shotgun (WGS) entry which is preliminary data.</text>
</comment>
<dbReference type="InterPro" id="IPR000601">
    <property type="entry name" value="PKD_dom"/>
</dbReference>
<dbReference type="InterPro" id="IPR035986">
    <property type="entry name" value="PKD_dom_sf"/>
</dbReference>
<name>A0A085ZAS1_FLAHY</name>
<feature type="domain" description="PKD" evidence="2">
    <location>
        <begin position="215"/>
        <end position="283"/>
    </location>
</feature>
<reference evidence="3 4" key="1">
    <citation type="submission" date="2014-07" db="EMBL/GenBank/DDBJ databases">
        <title>Genome of Flavobacterium hydatis DSM 2063.</title>
        <authorList>
            <person name="Pipes S.E."/>
            <person name="Stropko S.J."/>
            <person name="Newman J.D."/>
        </authorList>
    </citation>
    <scope>NUCLEOTIDE SEQUENCE [LARGE SCALE GENOMIC DNA]</scope>
    <source>
        <strain evidence="3 4">DSM 2063</strain>
    </source>
</reference>
<dbReference type="Gene3D" id="2.60.40.10">
    <property type="entry name" value="Immunoglobulins"/>
    <property type="match status" value="1"/>
</dbReference>
<dbReference type="RefSeq" id="WP_035629035.1">
    <property type="nucleotide sequence ID" value="NZ_JPRM01000068.1"/>
</dbReference>
<feature type="signal peptide" evidence="1">
    <location>
        <begin position="1"/>
        <end position="23"/>
    </location>
</feature>